<sequence length="122" mass="13391">MHHLYSFYSHKKSQICNTNTKDEFHAQATVICSKKLGLQIRIRSGGRDYDGLSYVSSVPFVILDMVNLRSININLTDASAWVQAGANLGQDYYRISEASKVHGFPSAVCPILGVGGHFSGGR</sequence>
<dbReference type="Proteomes" id="UP001164539">
    <property type="component" value="Chromosome 13"/>
</dbReference>
<name>A0ACC1WUK3_MELAZ</name>
<gene>
    <name evidence="1" type="ORF">OWV82_022859</name>
</gene>
<protein>
    <submittedName>
        <fullName evidence="1">Reticuline oxidase</fullName>
    </submittedName>
</protein>
<organism evidence="1 2">
    <name type="scientific">Melia azedarach</name>
    <name type="common">Chinaberry tree</name>
    <dbReference type="NCBI Taxonomy" id="155640"/>
    <lineage>
        <taxon>Eukaryota</taxon>
        <taxon>Viridiplantae</taxon>
        <taxon>Streptophyta</taxon>
        <taxon>Embryophyta</taxon>
        <taxon>Tracheophyta</taxon>
        <taxon>Spermatophyta</taxon>
        <taxon>Magnoliopsida</taxon>
        <taxon>eudicotyledons</taxon>
        <taxon>Gunneridae</taxon>
        <taxon>Pentapetalae</taxon>
        <taxon>rosids</taxon>
        <taxon>malvids</taxon>
        <taxon>Sapindales</taxon>
        <taxon>Meliaceae</taxon>
        <taxon>Melia</taxon>
    </lineage>
</organism>
<proteinExistence type="predicted"/>
<keyword evidence="2" id="KW-1185">Reference proteome</keyword>
<reference evidence="1 2" key="1">
    <citation type="journal article" date="2023" name="Science">
        <title>Complex scaffold remodeling in plant triterpene biosynthesis.</title>
        <authorList>
            <person name="De La Pena R."/>
            <person name="Hodgson H."/>
            <person name="Liu J.C."/>
            <person name="Stephenson M.J."/>
            <person name="Martin A.C."/>
            <person name="Owen C."/>
            <person name="Harkess A."/>
            <person name="Leebens-Mack J."/>
            <person name="Jimenez L.E."/>
            <person name="Osbourn A."/>
            <person name="Sattely E.S."/>
        </authorList>
    </citation>
    <scope>NUCLEOTIDE SEQUENCE [LARGE SCALE GENOMIC DNA]</scope>
    <source>
        <strain evidence="2">cv. JPN11</strain>
        <tissue evidence="1">Leaf</tissue>
    </source>
</reference>
<evidence type="ECO:0000313" key="1">
    <source>
        <dbReference type="EMBL" id="KAJ4702876.1"/>
    </source>
</evidence>
<dbReference type="EMBL" id="CM051406">
    <property type="protein sequence ID" value="KAJ4702876.1"/>
    <property type="molecule type" value="Genomic_DNA"/>
</dbReference>
<evidence type="ECO:0000313" key="2">
    <source>
        <dbReference type="Proteomes" id="UP001164539"/>
    </source>
</evidence>
<accession>A0ACC1WUK3</accession>
<comment type="caution">
    <text evidence="1">The sequence shown here is derived from an EMBL/GenBank/DDBJ whole genome shotgun (WGS) entry which is preliminary data.</text>
</comment>